<proteinExistence type="predicted"/>
<dbReference type="AlphaFoldDB" id="A0AAD4QH16"/>
<gene>
    <name evidence="1" type="ORF">B0F90DRAFT_597353</name>
</gene>
<name>A0AAD4QH16_9AGAM</name>
<dbReference type="Proteomes" id="UP001203297">
    <property type="component" value="Unassembled WGS sequence"/>
</dbReference>
<evidence type="ECO:0000313" key="2">
    <source>
        <dbReference type="Proteomes" id="UP001203297"/>
    </source>
</evidence>
<keyword evidence="2" id="KW-1185">Reference proteome</keyword>
<organism evidence="1 2">
    <name type="scientific">Multifurca ochricompacta</name>
    <dbReference type="NCBI Taxonomy" id="376703"/>
    <lineage>
        <taxon>Eukaryota</taxon>
        <taxon>Fungi</taxon>
        <taxon>Dikarya</taxon>
        <taxon>Basidiomycota</taxon>
        <taxon>Agaricomycotina</taxon>
        <taxon>Agaricomycetes</taxon>
        <taxon>Russulales</taxon>
        <taxon>Russulaceae</taxon>
        <taxon>Multifurca</taxon>
    </lineage>
</organism>
<accession>A0AAD4QH16</accession>
<sequence>MSNNCKECGNHTEWAQDLGSAVCTHCGTLADSSQQSALTSPADFLNNTRDVPSSSVYNPPTILKTFRRNPAWDLPGQVHHS</sequence>
<evidence type="ECO:0000313" key="1">
    <source>
        <dbReference type="EMBL" id="KAI0290440.1"/>
    </source>
</evidence>
<dbReference type="EMBL" id="WTXG01000219">
    <property type="protein sequence ID" value="KAI0290440.1"/>
    <property type="molecule type" value="Genomic_DNA"/>
</dbReference>
<comment type="caution">
    <text evidence="1">The sequence shown here is derived from an EMBL/GenBank/DDBJ whole genome shotgun (WGS) entry which is preliminary data.</text>
</comment>
<protein>
    <submittedName>
        <fullName evidence="1">Uncharacterized protein</fullName>
    </submittedName>
</protein>
<reference evidence="1" key="1">
    <citation type="journal article" date="2022" name="New Phytol.">
        <title>Evolutionary transition to the ectomycorrhizal habit in the genomes of a hyperdiverse lineage of mushroom-forming fungi.</title>
        <authorList>
            <person name="Looney B."/>
            <person name="Miyauchi S."/>
            <person name="Morin E."/>
            <person name="Drula E."/>
            <person name="Courty P.E."/>
            <person name="Kohler A."/>
            <person name="Kuo A."/>
            <person name="LaButti K."/>
            <person name="Pangilinan J."/>
            <person name="Lipzen A."/>
            <person name="Riley R."/>
            <person name="Andreopoulos W."/>
            <person name="He G."/>
            <person name="Johnson J."/>
            <person name="Nolan M."/>
            <person name="Tritt A."/>
            <person name="Barry K.W."/>
            <person name="Grigoriev I.V."/>
            <person name="Nagy L.G."/>
            <person name="Hibbett D."/>
            <person name="Henrissat B."/>
            <person name="Matheny P.B."/>
            <person name="Labbe J."/>
            <person name="Martin F.M."/>
        </authorList>
    </citation>
    <scope>NUCLEOTIDE SEQUENCE</scope>
    <source>
        <strain evidence="1">BPL690</strain>
    </source>
</reference>